<dbReference type="EMBL" id="QGNW01001350">
    <property type="protein sequence ID" value="RVW44518.1"/>
    <property type="molecule type" value="Genomic_DNA"/>
</dbReference>
<sequence length="182" mass="20353">MGTQRHFNPISKLAALRVEPVRHRLQTWIARFLCPEVLFPTSMLVAFEAGSLVRAILLLASVPLVYERLSNNRVWDAGRIISQGDDVMDNYYRKTSVPRLMALSPVETSAGLNWPCCLTGVQGWILCVHPEDLGGLLPQGQQIFAPLNVGEIAKKWVNTGVERSIVKWKEAKQSGTERSEVE</sequence>
<evidence type="ECO:0000259" key="1">
    <source>
        <dbReference type="Pfam" id="PF23270"/>
    </source>
</evidence>
<dbReference type="AlphaFoldDB" id="A0A438EA19"/>
<accession>A0A438EA19</accession>
<gene>
    <name evidence="2" type="ORF">CK203_083060</name>
</gene>
<proteinExistence type="predicted"/>
<dbReference type="InterPro" id="IPR056462">
    <property type="entry name" value="HAD_RAM2/GPAT1-8"/>
</dbReference>
<organism evidence="2 3">
    <name type="scientific">Vitis vinifera</name>
    <name type="common">Grape</name>
    <dbReference type="NCBI Taxonomy" id="29760"/>
    <lineage>
        <taxon>Eukaryota</taxon>
        <taxon>Viridiplantae</taxon>
        <taxon>Streptophyta</taxon>
        <taxon>Embryophyta</taxon>
        <taxon>Tracheophyta</taxon>
        <taxon>Spermatophyta</taxon>
        <taxon>Magnoliopsida</taxon>
        <taxon>eudicotyledons</taxon>
        <taxon>Gunneridae</taxon>
        <taxon>Pentapetalae</taxon>
        <taxon>rosids</taxon>
        <taxon>Vitales</taxon>
        <taxon>Vitaceae</taxon>
        <taxon>Viteae</taxon>
        <taxon>Vitis</taxon>
    </lineage>
</organism>
<reference evidence="2 3" key="1">
    <citation type="journal article" date="2018" name="PLoS Genet.">
        <title>Population sequencing reveals clonal diversity and ancestral inbreeding in the grapevine cultivar Chardonnay.</title>
        <authorList>
            <person name="Roach M.J."/>
            <person name="Johnson D.L."/>
            <person name="Bohlmann J."/>
            <person name="van Vuuren H.J."/>
            <person name="Jones S.J."/>
            <person name="Pretorius I.S."/>
            <person name="Schmidt S.A."/>
            <person name="Borneman A.R."/>
        </authorList>
    </citation>
    <scope>NUCLEOTIDE SEQUENCE [LARGE SCALE GENOMIC DNA]</scope>
    <source>
        <strain evidence="3">cv. Chardonnay</strain>
        <tissue evidence="2">Leaf</tissue>
    </source>
</reference>
<comment type="caution">
    <text evidence="2">The sequence shown here is derived from an EMBL/GenBank/DDBJ whole genome shotgun (WGS) entry which is preliminary data.</text>
</comment>
<evidence type="ECO:0000313" key="2">
    <source>
        <dbReference type="EMBL" id="RVW44518.1"/>
    </source>
</evidence>
<dbReference type="OrthoDB" id="10409312at2759"/>
<dbReference type="Pfam" id="PF23270">
    <property type="entry name" value="HAD_RAM2_N"/>
    <property type="match status" value="1"/>
</dbReference>
<feature type="domain" description="Glycerol-3-phosphate acyltransferase RAM2/GPAT1-8 HAD-like" evidence="1">
    <location>
        <begin position="33"/>
        <end position="66"/>
    </location>
</feature>
<name>A0A438EA19_VITVI</name>
<protein>
    <recommendedName>
        <fullName evidence="1">Glycerol-3-phosphate acyltransferase RAM2/GPAT1-8 HAD-like domain-containing protein</fullName>
    </recommendedName>
</protein>
<dbReference type="Proteomes" id="UP000288805">
    <property type="component" value="Unassembled WGS sequence"/>
</dbReference>
<evidence type="ECO:0000313" key="3">
    <source>
        <dbReference type="Proteomes" id="UP000288805"/>
    </source>
</evidence>